<proteinExistence type="inferred from homology"/>
<evidence type="ECO:0000256" key="17">
    <source>
        <dbReference type="ARBA" id="ARBA00048623"/>
    </source>
</evidence>
<evidence type="ECO:0000256" key="10">
    <source>
        <dbReference type="ARBA" id="ARBA00022692"/>
    </source>
</evidence>
<keyword evidence="13 19" id="KW-0472">Membrane</keyword>
<keyword evidence="9 19" id="KW-0808">Transferase</keyword>
<comment type="caution">
    <text evidence="20">The sequence shown here is derived from an EMBL/GenBank/DDBJ whole genome shotgun (WGS) entry which is preliminary data.</text>
</comment>
<dbReference type="PANTHER" id="PTHR34148">
    <property type="entry name" value="ADENOSYLCOBINAMIDE-GDP RIBAZOLETRANSFERASE"/>
    <property type="match status" value="1"/>
</dbReference>
<keyword evidence="21" id="KW-1185">Reference proteome</keyword>
<evidence type="ECO:0000256" key="2">
    <source>
        <dbReference type="ARBA" id="ARBA00004651"/>
    </source>
</evidence>
<dbReference type="EC" id="2.7.8.26" evidence="5 19"/>
<dbReference type="HAMAP" id="MF_00719">
    <property type="entry name" value="CobS"/>
    <property type="match status" value="1"/>
</dbReference>
<feature type="transmembrane region" description="Helical" evidence="19">
    <location>
        <begin position="143"/>
        <end position="163"/>
    </location>
</feature>
<accession>A0A2T4YWR0</accession>
<dbReference type="GO" id="GO:0005886">
    <property type="term" value="C:plasma membrane"/>
    <property type="evidence" value="ECO:0007669"/>
    <property type="project" value="UniProtKB-SubCell"/>
</dbReference>
<keyword evidence="12 19" id="KW-1133">Transmembrane helix</keyword>
<keyword evidence="8 19" id="KW-0169">Cobalamin biosynthesis</keyword>
<evidence type="ECO:0000256" key="19">
    <source>
        <dbReference type="HAMAP-Rule" id="MF_00719"/>
    </source>
</evidence>
<name>A0A2T4YWR0_9HYPH</name>
<evidence type="ECO:0000256" key="9">
    <source>
        <dbReference type="ARBA" id="ARBA00022679"/>
    </source>
</evidence>
<evidence type="ECO:0000256" key="7">
    <source>
        <dbReference type="ARBA" id="ARBA00022475"/>
    </source>
</evidence>
<comment type="caution">
    <text evidence="19">Lacks conserved residue(s) required for the propagation of feature annotation.</text>
</comment>
<dbReference type="AlphaFoldDB" id="A0A2T4YWR0"/>
<comment type="subcellular location">
    <subcellularLocation>
        <location evidence="2 19">Cell membrane</location>
        <topology evidence="2 19">Multi-pass membrane protein</topology>
    </subcellularLocation>
</comment>
<evidence type="ECO:0000256" key="12">
    <source>
        <dbReference type="ARBA" id="ARBA00022989"/>
    </source>
</evidence>
<comment type="function">
    <text evidence="14 19">Joins adenosylcobinamide-GDP and alpha-ribazole to generate adenosylcobalamin (Ado-cobalamin). Also synthesizes adenosylcobalamin 5'-phosphate from adenosylcobinamide-GDP and alpha-ribazole 5'-phosphate.</text>
</comment>
<comment type="similarity">
    <text evidence="4 19">Belongs to the CobS family.</text>
</comment>
<comment type="catalytic activity">
    <reaction evidence="17 19">
        <text>alpha-ribazole + adenosylcob(III)inamide-GDP = adenosylcob(III)alamin + GMP + H(+)</text>
        <dbReference type="Rhea" id="RHEA:16049"/>
        <dbReference type="ChEBI" id="CHEBI:10329"/>
        <dbReference type="ChEBI" id="CHEBI:15378"/>
        <dbReference type="ChEBI" id="CHEBI:18408"/>
        <dbReference type="ChEBI" id="CHEBI:58115"/>
        <dbReference type="ChEBI" id="CHEBI:60487"/>
        <dbReference type="EC" id="2.7.8.26"/>
    </reaction>
</comment>
<dbReference type="GO" id="GO:0009236">
    <property type="term" value="P:cobalamin biosynthetic process"/>
    <property type="evidence" value="ECO:0007669"/>
    <property type="project" value="UniProtKB-UniRule"/>
</dbReference>
<comment type="cofactor">
    <cofactor evidence="1 19">
        <name>Mg(2+)</name>
        <dbReference type="ChEBI" id="CHEBI:18420"/>
    </cofactor>
</comment>
<feature type="transmembrane region" description="Helical" evidence="19">
    <location>
        <begin position="204"/>
        <end position="224"/>
    </location>
</feature>
<reference evidence="20 21" key="1">
    <citation type="submission" date="2018-04" db="EMBL/GenBank/DDBJ databases">
        <title>Genomic Encyclopedia of Archaeal and Bacterial Type Strains, Phase II (KMG-II): from individual species to whole genera.</title>
        <authorList>
            <person name="Goeker M."/>
        </authorList>
    </citation>
    <scope>NUCLEOTIDE SEQUENCE [LARGE SCALE GENOMIC DNA]</scope>
    <source>
        <strain evidence="20 21">DSM 25521</strain>
    </source>
</reference>
<dbReference type="InterPro" id="IPR003805">
    <property type="entry name" value="CobS"/>
</dbReference>
<dbReference type="NCBIfam" id="TIGR00317">
    <property type="entry name" value="cobS"/>
    <property type="match status" value="1"/>
</dbReference>
<dbReference type="GO" id="GO:0008818">
    <property type="term" value="F:cobalamin 5'-phosphate synthase activity"/>
    <property type="evidence" value="ECO:0007669"/>
    <property type="project" value="UniProtKB-UniRule"/>
</dbReference>
<evidence type="ECO:0000313" key="20">
    <source>
        <dbReference type="EMBL" id="PTM49097.1"/>
    </source>
</evidence>
<evidence type="ECO:0000256" key="8">
    <source>
        <dbReference type="ARBA" id="ARBA00022573"/>
    </source>
</evidence>
<evidence type="ECO:0000256" key="16">
    <source>
        <dbReference type="ARBA" id="ARBA00032853"/>
    </source>
</evidence>
<evidence type="ECO:0000256" key="6">
    <source>
        <dbReference type="ARBA" id="ARBA00015850"/>
    </source>
</evidence>
<evidence type="ECO:0000256" key="13">
    <source>
        <dbReference type="ARBA" id="ARBA00023136"/>
    </source>
</evidence>
<organism evidence="20 21">
    <name type="scientific">Phreatobacter oligotrophus</name>
    <dbReference type="NCBI Taxonomy" id="1122261"/>
    <lineage>
        <taxon>Bacteria</taxon>
        <taxon>Pseudomonadati</taxon>
        <taxon>Pseudomonadota</taxon>
        <taxon>Alphaproteobacteria</taxon>
        <taxon>Hyphomicrobiales</taxon>
        <taxon>Phreatobacteraceae</taxon>
        <taxon>Phreatobacter</taxon>
    </lineage>
</organism>
<evidence type="ECO:0000256" key="11">
    <source>
        <dbReference type="ARBA" id="ARBA00022842"/>
    </source>
</evidence>
<keyword evidence="11 19" id="KW-0460">Magnesium</keyword>
<evidence type="ECO:0000256" key="14">
    <source>
        <dbReference type="ARBA" id="ARBA00025228"/>
    </source>
</evidence>
<dbReference type="Proteomes" id="UP000241808">
    <property type="component" value="Unassembled WGS sequence"/>
</dbReference>
<dbReference type="Pfam" id="PF02654">
    <property type="entry name" value="CobS"/>
    <property type="match status" value="1"/>
</dbReference>
<comment type="pathway">
    <text evidence="3 19">Cofactor biosynthesis; adenosylcobalamin biosynthesis; adenosylcobalamin from cob(II)yrinate a,c-diamide: step 7/7.</text>
</comment>
<dbReference type="UniPathway" id="UPA00148">
    <property type="reaction ID" value="UER00238"/>
</dbReference>
<gene>
    <name evidence="19" type="primary">cobS</name>
    <name evidence="20" type="ORF">C8P69_12019</name>
</gene>
<evidence type="ECO:0000256" key="15">
    <source>
        <dbReference type="ARBA" id="ARBA00032605"/>
    </source>
</evidence>
<evidence type="ECO:0000256" key="1">
    <source>
        <dbReference type="ARBA" id="ARBA00001946"/>
    </source>
</evidence>
<protein>
    <recommendedName>
        <fullName evidence="6 19">Adenosylcobinamide-GDP ribazoletransferase</fullName>
        <ecNumber evidence="5 19">2.7.8.26</ecNumber>
    </recommendedName>
    <alternativeName>
        <fullName evidence="16 19">Cobalamin synthase</fullName>
    </alternativeName>
    <alternativeName>
        <fullName evidence="15 19">Cobalamin-5'-phosphate synthase</fullName>
    </alternativeName>
</protein>
<sequence length="258" mass="26389">MFAVDWMRQRYAELEIAVIFLTRLPLSRSTPIDRGDVARALWSAPIVGGVIGALGGTVYALCSLLHLPAWPAAALAVAATAGVTGCLHEDGLADVADGFGGGATRERKLEIMRDSRIGTYGVCALVLSFVLRIGALASLRDPTLVFAALIAAHAAARAGLPAFMRWVQPARTDGLSAHAGIPPGTSVSAAIAFGIVALGGGFGFAAGLIALVALACLHGAMAWLCRQQIQGQTGDVLGALEQIGEIAVLLVAAAVAQS</sequence>
<keyword evidence="10 19" id="KW-0812">Transmembrane</keyword>
<feature type="transmembrane region" description="Helical" evidence="19">
    <location>
        <begin position="117"/>
        <end position="137"/>
    </location>
</feature>
<comment type="catalytic activity">
    <reaction evidence="18 19">
        <text>alpha-ribazole 5'-phosphate + adenosylcob(III)inamide-GDP = adenosylcob(III)alamin 5'-phosphate + GMP + H(+)</text>
        <dbReference type="Rhea" id="RHEA:23560"/>
        <dbReference type="ChEBI" id="CHEBI:15378"/>
        <dbReference type="ChEBI" id="CHEBI:57918"/>
        <dbReference type="ChEBI" id="CHEBI:58115"/>
        <dbReference type="ChEBI" id="CHEBI:60487"/>
        <dbReference type="ChEBI" id="CHEBI:60493"/>
        <dbReference type="EC" id="2.7.8.26"/>
    </reaction>
</comment>
<evidence type="ECO:0000256" key="5">
    <source>
        <dbReference type="ARBA" id="ARBA00013200"/>
    </source>
</evidence>
<dbReference type="GO" id="GO:0051073">
    <property type="term" value="F:adenosylcobinamide-GDP ribazoletransferase activity"/>
    <property type="evidence" value="ECO:0007669"/>
    <property type="project" value="UniProtKB-UniRule"/>
</dbReference>
<evidence type="ECO:0000313" key="21">
    <source>
        <dbReference type="Proteomes" id="UP000241808"/>
    </source>
</evidence>
<keyword evidence="7 19" id="KW-1003">Cell membrane</keyword>
<dbReference type="OrthoDB" id="9794626at2"/>
<evidence type="ECO:0000256" key="4">
    <source>
        <dbReference type="ARBA" id="ARBA00010561"/>
    </source>
</evidence>
<evidence type="ECO:0000256" key="18">
    <source>
        <dbReference type="ARBA" id="ARBA00049504"/>
    </source>
</evidence>
<evidence type="ECO:0000256" key="3">
    <source>
        <dbReference type="ARBA" id="ARBA00004663"/>
    </source>
</evidence>
<dbReference type="EMBL" id="PZZL01000020">
    <property type="protein sequence ID" value="PTM49097.1"/>
    <property type="molecule type" value="Genomic_DNA"/>
</dbReference>
<dbReference type="PANTHER" id="PTHR34148:SF1">
    <property type="entry name" value="ADENOSYLCOBINAMIDE-GDP RIBAZOLETRANSFERASE"/>
    <property type="match status" value="1"/>
</dbReference>